<evidence type="ECO:0000256" key="5">
    <source>
        <dbReference type="ARBA" id="ARBA00022850"/>
    </source>
</evidence>
<evidence type="ECO:0000256" key="7">
    <source>
        <dbReference type="SAM" id="MobiDB-lite"/>
    </source>
</evidence>
<evidence type="ECO:0000256" key="6">
    <source>
        <dbReference type="RuleBase" id="RU000539"/>
    </source>
</evidence>
<feature type="chain" id="PRO_5034547582" description="Serum amyloid A protein" evidence="8">
    <location>
        <begin position="20"/>
        <end position="121"/>
    </location>
</feature>
<keyword evidence="10" id="KW-1185">Reference proteome</keyword>
<sequence length="121" mass="13169">MKLLSSLLCCALVLGSSSGSWFSFVGEAAQGAGDMWRAYPDMREANWKNTDKYFQVRGNDAAQRGPGGACAAEKISNARENMQMLLGHGHEDSMADQEANNWGHSGKDPNLFRPAGLPDKY</sequence>
<dbReference type="Ensembl" id="ENSNGAT00000019232.1">
    <property type="protein sequence ID" value="ENSNGAP00000013652.1"/>
    <property type="gene ID" value="ENSNGAG00000015160.1"/>
</dbReference>
<reference evidence="9" key="1">
    <citation type="submission" date="2025-08" db="UniProtKB">
        <authorList>
            <consortium name="Ensembl"/>
        </authorList>
    </citation>
    <scope>IDENTIFICATION</scope>
</reference>
<dbReference type="PIRSF" id="PIRSF002472">
    <property type="entry name" value="Serum_amyloid_A"/>
    <property type="match status" value="1"/>
</dbReference>
<evidence type="ECO:0000256" key="1">
    <source>
        <dbReference type="ARBA" id="ARBA00004613"/>
    </source>
</evidence>
<evidence type="ECO:0000256" key="2">
    <source>
        <dbReference type="ARBA" id="ARBA00007745"/>
    </source>
</evidence>
<feature type="region of interest" description="Disordered" evidence="7">
    <location>
        <begin position="91"/>
        <end position="121"/>
    </location>
</feature>
<dbReference type="Proteomes" id="UP000694381">
    <property type="component" value="Unassembled WGS sequence"/>
</dbReference>
<keyword evidence="8" id="KW-0732">Signal</keyword>
<comment type="similarity">
    <text evidence="2 6">Belongs to the SAA family.</text>
</comment>
<dbReference type="SMART" id="SM00197">
    <property type="entry name" value="SAA"/>
    <property type="match status" value="1"/>
</dbReference>
<proteinExistence type="inferred from homology"/>
<dbReference type="Gene3D" id="1.10.132.110">
    <property type="entry name" value="Serum amyloid A protein"/>
    <property type="match status" value="1"/>
</dbReference>
<protein>
    <recommendedName>
        <fullName evidence="6">Serum amyloid A protein</fullName>
    </recommendedName>
</protein>
<dbReference type="OMA" id="NARENMQ"/>
<name>A0A8C6R7K8_NANGA</name>
<dbReference type="GO" id="GO:0006953">
    <property type="term" value="P:acute-phase response"/>
    <property type="evidence" value="ECO:0007669"/>
    <property type="project" value="UniProtKB-UniRule"/>
</dbReference>
<dbReference type="PRINTS" id="PR00306">
    <property type="entry name" value="SERUMAMYLOID"/>
</dbReference>
<comment type="function">
    <text evidence="6">Major acute phase reactant. Apolipoprotein of the HDL complex.</text>
</comment>
<evidence type="ECO:0000313" key="10">
    <source>
        <dbReference type="Proteomes" id="UP000694381"/>
    </source>
</evidence>
<evidence type="ECO:0000256" key="8">
    <source>
        <dbReference type="SAM" id="SignalP"/>
    </source>
</evidence>
<dbReference type="PANTHER" id="PTHR23424">
    <property type="entry name" value="SERUM AMYLOID A"/>
    <property type="match status" value="1"/>
</dbReference>
<dbReference type="Pfam" id="PF00277">
    <property type="entry name" value="SAA"/>
    <property type="match status" value="1"/>
</dbReference>
<dbReference type="InterPro" id="IPR000096">
    <property type="entry name" value="Serum_amyloid_A"/>
</dbReference>
<accession>A0A8C6R7K8</accession>
<dbReference type="InterPro" id="IPR052464">
    <property type="entry name" value="Synovial_Prolif_Regulator"/>
</dbReference>
<reference evidence="9" key="2">
    <citation type="submission" date="2025-09" db="UniProtKB">
        <authorList>
            <consortium name="Ensembl"/>
        </authorList>
    </citation>
    <scope>IDENTIFICATION</scope>
</reference>
<keyword evidence="5 6" id="KW-0345">HDL</keyword>
<dbReference type="FunFam" id="1.10.132.110:FF:000001">
    <property type="entry name" value="Serum amyloid A protein"/>
    <property type="match status" value="1"/>
</dbReference>
<keyword evidence="4" id="KW-0964">Secreted</keyword>
<dbReference type="AlphaFoldDB" id="A0A8C6R7K8"/>
<evidence type="ECO:0000313" key="9">
    <source>
        <dbReference type="Ensembl" id="ENSNGAP00000013652.1"/>
    </source>
</evidence>
<evidence type="ECO:0000256" key="4">
    <source>
        <dbReference type="ARBA" id="ARBA00022525"/>
    </source>
</evidence>
<dbReference type="PANTHER" id="PTHR23424:SF29">
    <property type="entry name" value="SERUM AMYLOID A PROTEIN"/>
    <property type="match status" value="1"/>
</dbReference>
<keyword evidence="3 6" id="KW-0011">Acute phase</keyword>
<organism evidence="9 10">
    <name type="scientific">Nannospalax galili</name>
    <name type="common">Northern Israeli blind subterranean mole rat</name>
    <name type="synonym">Spalax galili</name>
    <dbReference type="NCBI Taxonomy" id="1026970"/>
    <lineage>
        <taxon>Eukaryota</taxon>
        <taxon>Metazoa</taxon>
        <taxon>Chordata</taxon>
        <taxon>Craniata</taxon>
        <taxon>Vertebrata</taxon>
        <taxon>Euteleostomi</taxon>
        <taxon>Mammalia</taxon>
        <taxon>Eutheria</taxon>
        <taxon>Euarchontoglires</taxon>
        <taxon>Glires</taxon>
        <taxon>Rodentia</taxon>
        <taxon>Myomorpha</taxon>
        <taxon>Muroidea</taxon>
        <taxon>Spalacidae</taxon>
        <taxon>Spalacinae</taxon>
        <taxon>Nannospalax</taxon>
    </lineage>
</organism>
<dbReference type="GO" id="GO:0034364">
    <property type="term" value="C:high-density lipoprotein particle"/>
    <property type="evidence" value="ECO:0007669"/>
    <property type="project" value="UniProtKB-UniRule"/>
</dbReference>
<comment type="subcellular location">
    <subcellularLocation>
        <location evidence="1">Secreted</location>
    </subcellularLocation>
</comment>
<feature type="signal peptide" evidence="8">
    <location>
        <begin position="1"/>
        <end position="19"/>
    </location>
</feature>
<dbReference type="GeneTree" id="ENSGT00390000004737"/>
<evidence type="ECO:0000256" key="3">
    <source>
        <dbReference type="ARBA" id="ARBA00022486"/>
    </source>
</evidence>